<dbReference type="Proteomes" id="UP000219036">
    <property type="component" value="Unassembled WGS sequence"/>
</dbReference>
<proteinExistence type="predicted"/>
<name>A0A285NFH4_9AQUI</name>
<dbReference type="AlphaFoldDB" id="A0A285NFH4"/>
<feature type="transmembrane region" description="Helical" evidence="1">
    <location>
        <begin position="47"/>
        <end position="64"/>
    </location>
</feature>
<dbReference type="EMBL" id="OBEI01000003">
    <property type="protein sequence ID" value="SNZ07717.1"/>
    <property type="molecule type" value="Genomic_DNA"/>
</dbReference>
<gene>
    <name evidence="2" type="ORF">SAMN06265182_0982</name>
</gene>
<keyword evidence="1" id="KW-1133">Transmembrane helix</keyword>
<evidence type="ECO:0000256" key="1">
    <source>
        <dbReference type="SAM" id="Phobius"/>
    </source>
</evidence>
<reference evidence="3" key="1">
    <citation type="submission" date="2017-09" db="EMBL/GenBank/DDBJ databases">
        <authorList>
            <person name="Varghese N."/>
            <person name="Submissions S."/>
        </authorList>
    </citation>
    <scope>NUCLEOTIDE SEQUENCE [LARGE SCALE GENOMIC DNA]</scope>
    <source>
        <strain evidence="3">DSM 15103</strain>
    </source>
</reference>
<protein>
    <submittedName>
        <fullName evidence="2">Uncharacterized protein</fullName>
    </submittedName>
</protein>
<organism evidence="2 3">
    <name type="scientific">Persephonella hydrogeniphila</name>
    <dbReference type="NCBI Taxonomy" id="198703"/>
    <lineage>
        <taxon>Bacteria</taxon>
        <taxon>Pseudomonadati</taxon>
        <taxon>Aquificota</taxon>
        <taxon>Aquificia</taxon>
        <taxon>Aquificales</taxon>
        <taxon>Hydrogenothermaceae</taxon>
        <taxon>Persephonella</taxon>
    </lineage>
</organism>
<evidence type="ECO:0000313" key="3">
    <source>
        <dbReference type="Proteomes" id="UP000219036"/>
    </source>
</evidence>
<keyword evidence="3" id="KW-1185">Reference proteome</keyword>
<keyword evidence="1" id="KW-0472">Membrane</keyword>
<sequence length="102" mass="12015">MINQRKKRTATVLSFISRCKYLEILKDTIVVVLLLLLKLLFAFLLALLYLFFLPIFTGVLWLIFRLDNRFKFLLVIKTPNVRIQEKEDNPVIYNTSRGNSHA</sequence>
<evidence type="ECO:0000313" key="2">
    <source>
        <dbReference type="EMBL" id="SNZ07717.1"/>
    </source>
</evidence>
<accession>A0A285NFH4</accession>
<keyword evidence="1" id="KW-0812">Transmembrane</keyword>